<organism evidence="1 2">
    <name type="scientific">Parabacteroides distasonis</name>
    <dbReference type="NCBI Taxonomy" id="823"/>
    <lineage>
        <taxon>Bacteria</taxon>
        <taxon>Pseudomonadati</taxon>
        <taxon>Bacteroidota</taxon>
        <taxon>Bacteroidia</taxon>
        <taxon>Bacteroidales</taxon>
        <taxon>Tannerellaceae</taxon>
        <taxon>Parabacteroides</taxon>
    </lineage>
</organism>
<name>A0A174X6B1_PARDI</name>
<evidence type="ECO:0000313" key="1">
    <source>
        <dbReference type="EMBL" id="CUQ53176.1"/>
    </source>
</evidence>
<sequence>MVRHSVEALPPLYQDFTMSGDKCYVIIDIPQSHNIDCRMEQVDFNGTDNTLKVRTYIIILEDAVDKDYNDLFLTVTAYQHKG</sequence>
<evidence type="ECO:0000313" key="2">
    <source>
        <dbReference type="Proteomes" id="UP000095332"/>
    </source>
</evidence>
<gene>
    <name evidence="1" type="ORF">ERS852560_03854</name>
</gene>
<reference evidence="1 2" key="1">
    <citation type="submission" date="2015-09" db="EMBL/GenBank/DDBJ databases">
        <authorList>
            <consortium name="Pathogen Informatics"/>
        </authorList>
    </citation>
    <scope>NUCLEOTIDE SEQUENCE [LARGE SCALE GENOMIC DNA]</scope>
    <source>
        <strain evidence="1 2">2789STDY5834948</strain>
    </source>
</reference>
<dbReference type="EMBL" id="CZBM01000020">
    <property type="protein sequence ID" value="CUQ53176.1"/>
    <property type="molecule type" value="Genomic_DNA"/>
</dbReference>
<dbReference type="AlphaFoldDB" id="A0A174X6B1"/>
<accession>A0A174X6B1</accession>
<protein>
    <submittedName>
        <fullName evidence="1">Uncharacterized protein</fullName>
    </submittedName>
</protein>
<dbReference type="Proteomes" id="UP000095332">
    <property type="component" value="Unassembled WGS sequence"/>
</dbReference>
<proteinExistence type="predicted"/>